<feature type="region of interest" description="Disordered" evidence="1">
    <location>
        <begin position="254"/>
        <end position="290"/>
    </location>
</feature>
<dbReference type="EMBL" id="MU839846">
    <property type="protein sequence ID" value="KAK1750549.1"/>
    <property type="molecule type" value="Genomic_DNA"/>
</dbReference>
<feature type="compositionally biased region" description="Low complexity" evidence="1">
    <location>
        <begin position="29"/>
        <end position="59"/>
    </location>
</feature>
<feature type="compositionally biased region" description="Basic and acidic residues" evidence="1">
    <location>
        <begin position="226"/>
        <end position="238"/>
    </location>
</feature>
<gene>
    <name evidence="3" type="ORF">QBC47DRAFT_406911</name>
</gene>
<feature type="compositionally biased region" description="Polar residues" evidence="1">
    <location>
        <begin position="69"/>
        <end position="78"/>
    </location>
</feature>
<feature type="region of interest" description="Disordered" evidence="1">
    <location>
        <begin position="212"/>
        <end position="238"/>
    </location>
</feature>
<feature type="compositionally biased region" description="Polar residues" evidence="1">
    <location>
        <begin position="117"/>
        <end position="127"/>
    </location>
</feature>
<dbReference type="InterPro" id="IPR031359">
    <property type="entry name" value="NACHT_N"/>
</dbReference>
<dbReference type="AlphaFoldDB" id="A0AAJ0B2M7"/>
<reference evidence="3" key="1">
    <citation type="submission" date="2023-06" db="EMBL/GenBank/DDBJ databases">
        <title>Genome-scale phylogeny and comparative genomics of the fungal order Sordariales.</title>
        <authorList>
            <consortium name="Lawrence Berkeley National Laboratory"/>
            <person name="Hensen N."/>
            <person name="Bonometti L."/>
            <person name="Westerberg I."/>
            <person name="Brannstrom I.O."/>
            <person name="Guillou S."/>
            <person name="Cros-Aarteil S."/>
            <person name="Calhoun S."/>
            <person name="Haridas S."/>
            <person name="Kuo A."/>
            <person name="Mondo S."/>
            <person name="Pangilinan J."/>
            <person name="Riley R."/>
            <person name="Labutti K."/>
            <person name="Andreopoulos B."/>
            <person name="Lipzen A."/>
            <person name="Chen C."/>
            <person name="Yanf M."/>
            <person name="Daum C."/>
            <person name="Ng V."/>
            <person name="Clum A."/>
            <person name="Steindorff A."/>
            <person name="Ohm R."/>
            <person name="Martin F."/>
            <person name="Silar P."/>
            <person name="Natvig D."/>
            <person name="Lalanne C."/>
            <person name="Gautier V."/>
            <person name="Ament-Velasquez S.L."/>
            <person name="Kruys A."/>
            <person name="Hutchinson M.I."/>
            <person name="Powell A.J."/>
            <person name="Barry K."/>
            <person name="Miller A.N."/>
            <person name="Grigoriev I.V."/>
            <person name="Debuchy R."/>
            <person name="Gladieux P."/>
            <person name="Thoren M.H."/>
            <person name="Johannesson H."/>
        </authorList>
    </citation>
    <scope>NUCLEOTIDE SEQUENCE</scope>
    <source>
        <strain evidence="3">PSN4</strain>
    </source>
</reference>
<evidence type="ECO:0000313" key="3">
    <source>
        <dbReference type="EMBL" id="KAK1750549.1"/>
    </source>
</evidence>
<comment type="caution">
    <text evidence="3">The sequence shown here is derived from an EMBL/GenBank/DDBJ whole genome shotgun (WGS) entry which is preliminary data.</text>
</comment>
<feature type="domain" description="NWD NACHT-NTPase N-terminal" evidence="2">
    <location>
        <begin position="181"/>
        <end position="327"/>
    </location>
</feature>
<feature type="compositionally biased region" description="Basic and acidic residues" evidence="1">
    <location>
        <begin position="254"/>
        <end position="267"/>
    </location>
</feature>
<evidence type="ECO:0000313" key="4">
    <source>
        <dbReference type="Proteomes" id="UP001239445"/>
    </source>
</evidence>
<protein>
    <recommendedName>
        <fullName evidence="2">NWD NACHT-NTPase N-terminal domain-containing protein</fullName>
    </recommendedName>
</protein>
<proteinExistence type="predicted"/>
<sequence length="333" mass="36045">MEQRTEGLRNRVMQWKVVGWSKNRRNRRTSSAATPPTATPPTTTTPPATAASPATTTPPETLKSPVDGSVSTSTTTPNPAVASPVNASTSPSTEGLPVTDRAPEIPQTATAAPVEITTPTAQQSQTKDSNKAPDSGSSPISVGTVHDLPTALPEIIPAVQASDVGTMSATPLTAEEWSTLLWDVAYDDLKDEEADLLLAYESRINQYLTNSGQPFPLHDGQSPVRDLPRADTLDIDRNARRTQMSRVIAKWLDESDREINNEPRENSDDSSDSDASDSNTDQENGDRRAVQARSIRQILWKTVQTFPHGSLPWVASCLALEVRTSPKLETVRT</sequence>
<keyword evidence="4" id="KW-1185">Reference proteome</keyword>
<organism evidence="3 4">
    <name type="scientific">Echria macrotheca</name>
    <dbReference type="NCBI Taxonomy" id="438768"/>
    <lineage>
        <taxon>Eukaryota</taxon>
        <taxon>Fungi</taxon>
        <taxon>Dikarya</taxon>
        <taxon>Ascomycota</taxon>
        <taxon>Pezizomycotina</taxon>
        <taxon>Sordariomycetes</taxon>
        <taxon>Sordariomycetidae</taxon>
        <taxon>Sordariales</taxon>
        <taxon>Schizotheciaceae</taxon>
        <taxon>Echria</taxon>
    </lineage>
</organism>
<accession>A0AAJ0B2M7</accession>
<evidence type="ECO:0000259" key="2">
    <source>
        <dbReference type="Pfam" id="PF17100"/>
    </source>
</evidence>
<feature type="region of interest" description="Disordered" evidence="1">
    <location>
        <begin position="1"/>
        <end position="145"/>
    </location>
</feature>
<dbReference type="Pfam" id="PF17100">
    <property type="entry name" value="NACHT_N"/>
    <property type="match status" value="1"/>
</dbReference>
<name>A0AAJ0B2M7_9PEZI</name>
<evidence type="ECO:0000256" key="1">
    <source>
        <dbReference type="SAM" id="MobiDB-lite"/>
    </source>
</evidence>
<dbReference type="Proteomes" id="UP001239445">
    <property type="component" value="Unassembled WGS sequence"/>
</dbReference>